<name>A7ML24_CROS8</name>
<sequence>MLFLKEYSPMVELVDPERKISNIEWTEFAKCFPARLPESFKAHYLRINGGYLAEEDVEADRWGMPVGGFNPIKYGPLPIETLINDIFSISPADSEYGPWHEKEFIPFAYDNGGNPFFLSLKASDYGRIYLYAQDGDALFEVAESFDDFIRALYRL</sequence>
<evidence type="ECO:0000313" key="3">
    <source>
        <dbReference type="Proteomes" id="UP000000260"/>
    </source>
</evidence>
<proteinExistence type="predicted"/>
<evidence type="ECO:0000259" key="1">
    <source>
        <dbReference type="SMART" id="SM00860"/>
    </source>
</evidence>
<gene>
    <name evidence="2" type="ordered locus">ESA_03887</name>
</gene>
<reference evidence="2 3" key="1">
    <citation type="journal article" date="2010" name="PLoS ONE">
        <title>Genome sequence of Cronobacter sakazakii BAA-894 and comparative genomic hybridization analysis with other Cronobacter species.</title>
        <authorList>
            <person name="Kucerova E."/>
            <person name="Clifton S.W."/>
            <person name="Xia X.Q."/>
            <person name="Long F."/>
            <person name="Porwollik S."/>
            <person name="Fulton L."/>
            <person name="Fronick C."/>
            <person name="Minx P."/>
            <person name="Kyung K."/>
            <person name="Warren W."/>
            <person name="Fulton R."/>
            <person name="Feng D."/>
            <person name="Wollam A."/>
            <person name="Shah N."/>
            <person name="Bhonagiri V."/>
            <person name="Nash W.E."/>
            <person name="Hallsworth-Pepin K."/>
            <person name="Wilson R.K."/>
            <person name="McClelland M."/>
            <person name="Forsythe S.J."/>
        </authorList>
    </citation>
    <scope>NUCLEOTIDE SEQUENCE [LARGE SCALE GENOMIC DNA]</scope>
    <source>
        <strain evidence="2 3">ATCC BAA-894</strain>
    </source>
</reference>
<keyword evidence="3" id="KW-1185">Reference proteome</keyword>
<organism evidence="2 3">
    <name type="scientific">Cronobacter sakazakii (strain ATCC BAA-894)</name>
    <name type="common">Enterobacter sakazakii</name>
    <dbReference type="NCBI Taxonomy" id="290339"/>
    <lineage>
        <taxon>Bacteria</taxon>
        <taxon>Pseudomonadati</taxon>
        <taxon>Pseudomonadota</taxon>
        <taxon>Gammaproteobacteria</taxon>
        <taxon>Enterobacterales</taxon>
        <taxon>Enterobacteriaceae</taxon>
        <taxon>Cronobacter</taxon>
    </lineage>
</organism>
<evidence type="ECO:0000313" key="2">
    <source>
        <dbReference type="EMBL" id="ABU79073.1"/>
    </source>
</evidence>
<dbReference type="Pfam" id="PF09346">
    <property type="entry name" value="SMI1_KNR4"/>
    <property type="match status" value="1"/>
</dbReference>
<dbReference type="Proteomes" id="UP000000260">
    <property type="component" value="Chromosome"/>
</dbReference>
<dbReference type="KEGG" id="esa:ESA_03887"/>
<accession>A7ML24</accession>
<dbReference type="InterPro" id="IPR018958">
    <property type="entry name" value="Knr4/Smi1-like_dom"/>
</dbReference>
<dbReference type="InterPro" id="IPR037883">
    <property type="entry name" value="Knr4/Smi1-like_sf"/>
</dbReference>
<dbReference type="Gene3D" id="3.40.1580.10">
    <property type="entry name" value="SMI1/KNR4-like"/>
    <property type="match status" value="1"/>
</dbReference>
<dbReference type="AlphaFoldDB" id="A7ML24"/>
<dbReference type="SMART" id="SM00860">
    <property type="entry name" value="SMI1_KNR4"/>
    <property type="match status" value="1"/>
</dbReference>
<dbReference type="EMBL" id="CP000783">
    <property type="protein sequence ID" value="ABU79073.1"/>
    <property type="molecule type" value="Genomic_DNA"/>
</dbReference>
<dbReference type="SUPFAM" id="SSF160631">
    <property type="entry name" value="SMI1/KNR4-like"/>
    <property type="match status" value="1"/>
</dbReference>
<dbReference type="HOGENOM" id="CLU_115772_2_1_6"/>
<protein>
    <recommendedName>
        <fullName evidence="1">Knr4/Smi1-like domain-containing protein</fullName>
    </recommendedName>
</protein>
<feature type="domain" description="Knr4/Smi1-like" evidence="1">
    <location>
        <begin position="19"/>
        <end position="151"/>
    </location>
</feature>